<protein>
    <submittedName>
        <fullName evidence="2">Putative DNA binding, helix-turn-helix domain containing protein</fullName>
    </submittedName>
</protein>
<accession>A0A6H1ZAT7</accession>
<gene>
    <name evidence="2" type="ORF">TM448A00111_0082</name>
    <name evidence="3" type="ORF">TM448B01464_0002</name>
</gene>
<evidence type="ECO:0000313" key="3">
    <source>
        <dbReference type="EMBL" id="QJH98997.1"/>
    </source>
</evidence>
<feature type="compositionally biased region" description="Low complexity" evidence="1">
    <location>
        <begin position="132"/>
        <end position="150"/>
    </location>
</feature>
<evidence type="ECO:0000256" key="1">
    <source>
        <dbReference type="SAM" id="MobiDB-lite"/>
    </source>
</evidence>
<dbReference type="EMBL" id="MT144763">
    <property type="protein sequence ID" value="QJH98997.1"/>
    <property type="molecule type" value="Genomic_DNA"/>
</dbReference>
<feature type="region of interest" description="Disordered" evidence="1">
    <location>
        <begin position="256"/>
        <end position="293"/>
    </location>
</feature>
<reference evidence="2" key="1">
    <citation type="submission" date="2020-03" db="EMBL/GenBank/DDBJ databases">
        <title>The deep terrestrial virosphere.</title>
        <authorList>
            <person name="Holmfeldt K."/>
            <person name="Nilsson E."/>
            <person name="Simone D."/>
            <person name="Lopez-Fernandez M."/>
            <person name="Wu X."/>
            <person name="de Brujin I."/>
            <person name="Lundin D."/>
            <person name="Andersson A."/>
            <person name="Bertilsson S."/>
            <person name="Dopson M."/>
        </authorList>
    </citation>
    <scope>NUCLEOTIDE SEQUENCE</scope>
    <source>
        <strain evidence="2">TM448A00111</strain>
        <strain evidence="3">TM448B01464</strain>
    </source>
</reference>
<sequence length="293" mass="33174">MSEEKAIYTVNGENNRQEYENWNVRDEAPHNYFISIPNMIDDAELPPHTFRLYSHLRRVAGENGACWQSTKTLAKHCCMSVGQVSISKRELANFDPPLIRISNKRKNGAGDHYHEITITDIWSINALKYQKGSSSHSENGGSPGENGSSHSETKKNPIKKNPVKNENAEKTKLPLGSDIGWMLAGGVGTEEIEKHLQKEKLEHDATIEFERALGFNSLNWNSPKYKRLLRCVIETYKSDAAAFACWADERRREGQYSKKPSADKIRADPEAFADTWPTHFPKRQEPEGGVLYA</sequence>
<dbReference type="AlphaFoldDB" id="A0A6H1ZAT7"/>
<feature type="region of interest" description="Disordered" evidence="1">
    <location>
        <begin position="132"/>
        <end position="171"/>
    </location>
</feature>
<proteinExistence type="predicted"/>
<dbReference type="Pfam" id="PF13730">
    <property type="entry name" value="HTH_36"/>
    <property type="match status" value="1"/>
</dbReference>
<evidence type="ECO:0000313" key="2">
    <source>
        <dbReference type="EMBL" id="QJA44579.1"/>
    </source>
</evidence>
<feature type="compositionally biased region" description="Basic and acidic residues" evidence="1">
    <location>
        <begin position="256"/>
        <end position="269"/>
    </location>
</feature>
<organism evidence="2">
    <name type="scientific">viral metagenome</name>
    <dbReference type="NCBI Taxonomy" id="1070528"/>
    <lineage>
        <taxon>unclassified sequences</taxon>
        <taxon>metagenomes</taxon>
        <taxon>organismal metagenomes</taxon>
    </lineage>
</organism>
<name>A0A6H1ZAT7_9ZZZZ</name>
<dbReference type="EMBL" id="MT143977">
    <property type="protein sequence ID" value="QJA44579.1"/>
    <property type="molecule type" value="Genomic_DNA"/>
</dbReference>